<sequence length="322" mass="37512">MNQERLTKKLGKRILSEANDLKRTIGSLASEIGLQKNKLDKIINGQCELEDSYGVIKKMGSVYSIDISDLYLIENDCENAIKIMRAEDSIKSSRVFNRINKNKIKTPYYEYRDTAMSNLGPFKPEWIKELRNVDNSDPYNPEVVYNNGHFMHQTTLFVGPVNFYWEVNGKKFCREMNTGDSNYITPYWPHSFANRDPEQEAYILAITFGGDVRRAQKELYALGDKSNSYVIEYRDHYKAIRQLIKQHMMNENMTINHLINLAQQQSIEIDLKEMIDGNEEIPSKDLRIIAAFLNIELEDLLIPFFKPEDEVVVKHSKTENKY</sequence>
<protein>
    <recommendedName>
        <fullName evidence="2">HTH cro/C1-type domain-containing protein</fullName>
    </recommendedName>
</protein>
<dbReference type="Gene3D" id="2.60.120.10">
    <property type="entry name" value="Jelly Rolls"/>
    <property type="match status" value="1"/>
</dbReference>
<evidence type="ECO:0000313" key="1">
    <source>
        <dbReference type="EMBL" id="SVC10289.1"/>
    </source>
</evidence>
<feature type="non-terminal residue" evidence="1">
    <location>
        <position position="1"/>
    </location>
</feature>
<reference evidence="1" key="1">
    <citation type="submission" date="2018-05" db="EMBL/GenBank/DDBJ databases">
        <authorList>
            <person name="Lanie J.A."/>
            <person name="Ng W.-L."/>
            <person name="Kazmierczak K.M."/>
            <person name="Andrzejewski T.M."/>
            <person name="Davidsen T.M."/>
            <person name="Wayne K.J."/>
            <person name="Tettelin H."/>
            <person name="Glass J.I."/>
            <person name="Rusch D."/>
            <person name="Podicherti R."/>
            <person name="Tsui H.-C.T."/>
            <person name="Winkler M.E."/>
        </authorList>
    </citation>
    <scope>NUCLEOTIDE SEQUENCE</scope>
</reference>
<proteinExistence type="predicted"/>
<dbReference type="InterPro" id="IPR011051">
    <property type="entry name" value="RmlC_Cupin_sf"/>
</dbReference>
<evidence type="ECO:0008006" key="2">
    <source>
        <dbReference type="Google" id="ProtNLM"/>
    </source>
</evidence>
<dbReference type="AlphaFoldDB" id="A0A382JF42"/>
<feature type="non-terminal residue" evidence="1">
    <location>
        <position position="322"/>
    </location>
</feature>
<name>A0A382JF42_9ZZZZ</name>
<dbReference type="InterPro" id="IPR014710">
    <property type="entry name" value="RmlC-like_jellyroll"/>
</dbReference>
<dbReference type="EMBL" id="UINC01073703">
    <property type="protein sequence ID" value="SVC10289.1"/>
    <property type="molecule type" value="Genomic_DNA"/>
</dbReference>
<accession>A0A382JF42</accession>
<dbReference type="CDD" id="cd20489">
    <property type="entry name" value="cupin_HppE-like_C"/>
    <property type="match status" value="1"/>
</dbReference>
<dbReference type="SUPFAM" id="SSF51182">
    <property type="entry name" value="RmlC-like cupins"/>
    <property type="match status" value="1"/>
</dbReference>
<organism evidence="1">
    <name type="scientific">marine metagenome</name>
    <dbReference type="NCBI Taxonomy" id="408172"/>
    <lineage>
        <taxon>unclassified sequences</taxon>
        <taxon>metagenomes</taxon>
        <taxon>ecological metagenomes</taxon>
    </lineage>
</organism>
<gene>
    <name evidence="1" type="ORF">METZ01_LOCUS263143</name>
</gene>